<dbReference type="Proteomes" id="UP000756132">
    <property type="component" value="Chromosome 2"/>
</dbReference>
<dbReference type="PANTHER" id="PTHR14218:SF19">
    <property type="entry name" value="SERINE PROTEASE AORO, PUTATIVE (AFU_ORTHOLOGUE AFUA_6G10250)-RELATED"/>
    <property type="match status" value="1"/>
</dbReference>
<accession>A0A9Q8LBE5</accession>
<name>A0A9Q8LBE5_PASFU</name>
<sequence>MSSLPQPFGVRAMIWAILSSPWLVAAFAASESRIYNDLVLHEERVGGGMDWSKGGRVQGGLVLPLRIGLKQRNLENAEKYVWDVADPDSPNYGRHWTAQQVAETFAPAKESVDAAMHWLEEHGIVPNRTRQINGWIKVNATVAEVENLLKAEYHVFKHVEGDVKRVACDGYSLPRDLREHIDFVMPTTQLDGPRRPSVSGRDADLLDTGIHDSHSSDRSELVPVHDQKNTALTNSLEIPDLPPWAQGLTGLENCHKLITIDCLRALYNFGSANHSDEMNQLGLFESNGQQDKCGHYTFCANAAQMMSTCRI</sequence>
<feature type="domain" description="Peptidase S53 activation" evidence="2">
    <location>
        <begin position="48"/>
        <end position="190"/>
    </location>
</feature>
<organism evidence="3 4">
    <name type="scientific">Passalora fulva</name>
    <name type="common">Tomato leaf mold</name>
    <name type="synonym">Cladosporium fulvum</name>
    <dbReference type="NCBI Taxonomy" id="5499"/>
    <lineage>
        <taxon>Eukaryota</taxon>
        <taxon>Fungi</taxon>
        <taxon>Dikarya</taxon>
        <taxon>Ascomycota</taxon>
        <taxon>Pezizomycotina</taxon>
        <taxon>Dothideomycetes</taxon>
        <taxon>Dothideomycetidae</taxon>
        <taxon>Mycosphaerellales</taxon>
        <taxon>Mycosphaerellaceae</taxon>
        <taxon>Fulvia</taxon>
    </lineage>
</organism>
<dbReference type="PANTHER" id="PTHR14218">
    <property type="entry name" value="PROTEASE S8 TRIPEPTIDYL PEPTIDASE I CLN2"/>
    <property type="match status" value="1"/>
</dbReference>
<evidence type="ECO:0000256" key="1">
    <source>
        <dbReference type="SAM" id="SignalP"/>
    </source>
</evidence>
<dbReference type="GO" id="GO:0006508">
    <property type="term" value="P:proteolysis"/>
    <property type="evidence" value="ECO:0007669"/>
    <property type="project" value="TreeGrafter"/>
</dbReference>
<dbReference type="InterPro" id="IPR015366">
    <property type="entry name" value="S53_propep"/>
</dbReference>
<evidence type="ECO:0000259" key="2">
    <source>
        <dbReference type="SMART" id="SM00944"/>
    </source>
</evidence>
<gene>
    <name evidence="3" type="ORF">CLAFUR5_03865</name>
</gene>
<keyword evidence="4" id="KW-1185">Reference proteome</keyword>
<evidence type="ECO:0000313" key="3">
    <source>
        <dbReference type="EMBL" id="UJO14375.1"/>
    </source>
</evidence>
<dbReference type="InterPro" id="IPR050819">
    <property type="entry name" value="Tripeptidyl-peptidase_I"/>
</dbReference>
<dbReference type="KEGG" id="ffu:CLAFUR5_03865"/>
<dbReference type="GeneID" id="71983743"/>
<feature type="chain" id="PRO_5040513872" evidence="1">
    <location>
        <begin position="29"/>
        <end position="311"/>
    </location>
</feature>
<dbReference type="SMART" id="SM00944">
    <property type="entry name" value="Pro-kuma_activ"/>
    <property type="match status" value="1"/>
</dbReference>
<dbReference type="Pfam" id="PF09286">
    <property type="entry name" value="Pro-kuma_activ"/>
    <property type="match status" value="1"/>
</dbReference>
<dbReference type="SUPFAM" id="SSF54897">
    <property type="entry name" value="Protease propeptides/inhibitors"/>
    <property type="match status" value="1"/>
</dbReference>
<reference evidence="3" key="2">
    <citation type="journal article" date="2022" name="Microb. Genom.">
        <title>A chromosome-scale genome assembly of the tomato pathogen Cladosporium fulvum reveals a compartmentalized genome architecture and the presence of a dispensable chromosome.</title>
        <authorList>
            <person name="Zaccaron A.Z."/>
            <person name="Chen L.H."/>
            <person name="Samaras A."/>
            <person name="Stergiopoulos I."/>
        </authorList>
    </citation>
    <scope>NUCLEOTIDE SEQUENCE</scope>
    <source>
        <strain evidence="3">Race5_Kim</strain>
    </source>
</reference>
<dbReference type="CDD" id="cd11377">
    <property type="entry name" value="Pro-peptidase_S53"/>
    <property type="match status" value="1"/>
</dbReference>
<dbReference type="GO" id="GO:0004175">
    <property type="term" value="F:endopeptidase activity"/>
    <property type="evidence" value="ECO:0007669"/>
    <property type="project" value="TreeGrafter"/>
</dbReference>
<reference evidence="3" key="1">
    <citation type="submission" date="2021-12" db="EMBL/GenBank/DDBJ databases">
        <authorList>
            <person name="Zaccaron A."/>
            <person name="Stergiopoulos I."/>
        </authorList>
    </citation>
    <scope>NUCLEOTIDE SEQUENCE</scope>
    <source>
        <strain evidence="3">Race5_Kim</strain>
    </source>
</reference>
<dbReference type="AlphaFoldDB" id="A0A9Q8LBE5"/>
<dbReference type="EMBL" id="CP090164">
    <property type="protein sequence ID" value="UJO14375.1"/>
    <property type="molecule type" value="Genomic_DNA"/>
</dbReference>
<keyword evidence="1" id="KW-0732">Signal</keyword>
<feature type="signal peptide" evidence="1">
    <location>
        <begin position="1"/>
        <end position="28"/>
    </location>
</feature>
<dbReference type="OrthoDB" id="409122at2759"/>
<evidence type="ECO:0000313" key="4">
    <source>
        <dbReference type="Proteomes" id="UP000756132"/>
    </source>
</evidence>
<proteinExistence type="predicted"/>
<dbReference type="RefSeq" id="XP_047758741.1">
    <property type="nucleotide sequence ID" value="XM_047903013.1"/>
</dbReference>
<protein>
    <submittedName>
        <fullName evidence="3">Tripeptidyl-peptidase sed1</fullName>
    </submittedName>
</protein>
<dbReference type="GO" id="GO:0008240">
    <property type="term" value="F:tripeptidyl-peptidase activity"/>
    <property type="evidence" value="ECO:0007669"/>
    <property type="project" value="TreeGrafter"/>
</dbReference>